<keyword evidence="4 10" id="KW-0436">Ligase</keyword>
<dbReference type="SMART" id="SM00836">
    <property type="entry name" value="DALR_1"/>
    <property type="match status" value="1"/>
</dbReference>
<dbReference type="InterPro" id="IPR015944">
    <property type="entry name" value="Gly-tRNA-synth_bsu"/>
</dbReference>
<evidence type="ECO:0000256" key="3">
    <source>
        <dbReference type="ARBA" id="ARBA00022490"/>
    </source>
</evidence>
<dbReference type="Proteomes" id="UP000317778">
    <property type="component" value="Unassembled WGS sequence"/>
</dbReference>
<dbReference type="GO" id="GO:0006426">
    <property type="term" value="P:glycyl-tRNA aminoacylation"/>
    <property type="evidence" value="ECO:0007669"/>
    <property type="project" value="UniProtKB-UniRule"/>
</dbReference>
<dbReference type="NCBIfam" id="TIGR00211">
    <property type="entry name" value="glyS"/>
    <property type="match status" value="1"/>
</dbReference>
<keyword evidence="6 10" id="KW-0067">ATP-binding</keyword>
<proteinExistence type="inferred from homology"/>
<sequence>MPETRTFLLEIGTEEIPAAYLEPAVSWLAEELKKKLDAIGYPGNPYGGVKRMWTPRRLTLIVEDIPLMTLRKSYLTQGPPAKVAKDADGNWTKAAKKFAERHGVDESALSIEESEKGSYVFAKIISKEEKTYDFLADTIPSLIFKIPFPKRMRWLKYKSVTFARPIRWLCCLFGDEVVKFQFPELTPSNQTFGHRFAHPEPIAINNPEEYVQRLKNEGFVFVDQNERKQQIVAELSKAAKKLGGELVENQELIDEVTNLVECPKILACSLGGFTDLPREVLQTALAKHQRAFVVEKKGKLLPHFLVVTNSAALDPKLSKPWFERMAASRLEDADFFIKEDLNKGLGSLVEEESRVEWVKGIGTLSDKTRWLTELVTSLGTNIDGFDKETYIRAAHLAKADLLTNLVREKEFTSLQGIAGAIYTERSGEKPEVSNAIGQQYTDSPTSNESAILAISDRLLNIAATFIVGKPPKGSSDPFALRRQAGAIMKIIIDRELSVSLPAALDRTLRLIGKGEDKREAIYTFLVNRLRLFLTDQDFAYDWVDAVLAVAGDEPYDAYQRLAAFRELDKGEEFRLVAVGQKRVANITRNTRNTPLPDDSLFDQNEEKELWEKANRIRPNLESAVESRDYRKALELLLSIRPAIDRFFDEVFVMVDEEKVRTNRLHLLAAVRNEFLKVADFSRIVVEG</sequence>
<comment type="caution">
    <text evidence="12">The sequence shown here is derived from an EMBL/GenBank/DDBJ whole genome shotgun (WGS) entry which is preliminary data.</text>
</comment>
<evidence type="ECO:0000256" key="6">
    <source>
        <dbReference type="ARBA" id="ARBA00022840"/>
    </source>
</evidence>
<dbReference type="GO" id="GO:0006420">
    <property type="term" value="P:arginyl-tRNA aminoacylation"/>
    <property type="evidence" value="ECO:0007669"/>
    <property type="project" value="InterPro"/>
</dbReference>
<dbReference type="PANTHER" id="PTHR30075">
    <property type="entry name" value="GLYCYL-TRNA SYNTHETASE"/>
    <property type="match status" value="1"/>
</dbReference>
<protein>
    <recommendedName>
        <fullName evidence="10">Glycine--tRNA ligase beta subunit</fullName>
        <ecNumber evidence="10">6.1.1.14</ecNumber>
    </recommendedName>
    <alternativeName>
        <fullName evidence="10">Glycyl-tRNA synthetase beta subunit</fullName>
        <shortName evidence="10">GlyRS</shortName>
    </alternativeName>
</protein>
<keyword evidence="8 10" id="KW-0030">Aminoacyl-tRNA synthetase</keyword>
<gene>
    <name evidence="10" type="primary">glyS</name>
    <name evidence="12" type="ORF">CEE36_07805</name>
</gene>
<comment type="subunit">
    <text evidence="10">Tetramer of two alpha and two beta subunits.</text>
</comment>
<name>A0A532V416_UNCT6</name>
<evidence type="ECO:0000256" key="4">
    <source>
        <dbReference type="ARBA" id="ARBA00022598"/>
    </source>
</evidence>
<dbReference type="EC" id="6.1.1.14" evidence="10"/>
<organism evidence="12 13">
    <name type="scientific">candidate division TA06 bacterium B3_TA06</name>
    <dbReference type="NCBI Taxonomy" id="2012487"/>
    <lineage>
        <taxon>Bacteria</taxon>
        <taxon>Bacteria division TA06</taxon>
    </lineage>
</organism>
<evidence type="ECO:0000313" key="13">
    <source>
        <dbReference type="Proteomes" id="UP000317778"/>
    </source>
</evidence>
<dbReference type="GO" id="GO:0005829">
    <property type="term" value="C:cytosol"/>
    <property type="evidence" value="ECO:0007669"/>
    <property type="project" value="TreeGrafter"/>
</dbReference>
<evidence type="ECO:0000256" key="1">
    <source>
        <dbReference type="ARBA" id="ARBA00004496"/>
    </source>
</evidence>
<dbReference type="GO" id="GO:0005524">
    <property type="term" value="F:ATP binding"/>
    <property type="evidence" value="ECO:0007669"/>
    <property type="project" value="UniProtKB-UniRule"/>
</dbReference>
<keyword evidence="3 10" id="KW-0963">Cytoplasm</keyword>
<comment type="subcellular location">
    <subcellularLocation>
        <location evidence="1 10">Cytoplasm</location>
    </subcellularLocation>
</comment>
<evidence type="ECO:0000256" key="8">
    <source>
        <dbReference type="ARBA" id="ARBA00023146"/>
    </source>
</evidence>
<comment type="catalytic activity">
    <reaction evidence="9 10">
        <text>tRNA(Gly) + glycine + ATP = glycyl-tRNA(Gly) + AMP + diphosphate</text>
        <dbReference type="Rhea" id="RHEA:16013"/>
        <dbReference type="Rhea" id="RHEA-COMP:9664"/>
        <dbReference type="Rhea" id="RHEA-COMP:9683"/>
        <dbReference type="ChEBI" id="CHEBI:30616"/>
        <dbReference type="ChEBI" id="CHEBI:33019"/>
        <dbReference type="ChEBI" id="CHEBI:57305"/>
        <dbReference type="ChEBI" id="CHEBI:78442"/>
        <dbReference type="ChEBI" id="CHEBI:78522"/>
        <dbReference type="ChEBI" id="CHEBI:456215"/>
        <dbReference type="EC" id="6.1.1.14"/>
    </reaction>
</comment>
<feature type="domain" description="DALR anticodon binding" evidence="11">
    <location>
        <begin position="582"/>
        <end position="683"/>
    </location>
</feature>
<accession>A0A532V416</accession>
<dbReference type="EMBL" id="NJBO01000012">
    <property type="protein sequence ID" value="TKJ41951.1"/>
    <property type="molecule type" value="Genomic_DNA"/>
</dbReference>
<evidence type="ECO:0000259" key="11">
    <source>
        <dbReference type="SMART" id="SM00836"/>
    </source>
</evidence>
<evidence type="ECO:0000313" key="12">
    <source>
        <dbReference type="EMBL" id="TKJ41951.1"/>
    </source>
</evidence>
<dbReference type="GO" id="GO:0004820">
    <property type="term" value="F:glycine-tRNA ligase activity"/>
    <property type="evidence" value="ECO:0007669"/>
    <property type="project" value="UniProtKB-UniRule"/>
</dbReference>
<evidence type="ECO:0000256" key="5">
    <source>
        <dbReference type="ARBA" id="ARBA00022741"/>
    </source>
</evidence>
<comment type="similarity">
    <text evidence="2 10">Belongs to the class-II aminoacyl-tRNA synthetase family.</text>
</comment>
<dbReference type="HAMAP" id="MF_00255">
    <property type="entry name" value="Gly_tRNA_synth_beta"/>
    <property type="match status" value="1"/>
</dbReference>
<dbReference type="AlphaFoldDB" id="A0A532V416"/>
<keyword evidence="5 10" id="KW-0547">Nucleotide-binding</keyword>
<dbReference type="Pfam" id="PF05746">
    <property type="entry name" value="DALR_1"/>
    <property type="match status" value="1"/>
</dbReference>
<dbReference type="Pfam" id="PF02092">
    <property type="entry name" value="tRNA_synt_2f"/>
    <property type="match status" value="1"/>
</dbReference>
<dbReference type="InterPro" id="IPR008909">
    <property type="entry name" value="DALR_anticod-bd"/>
</dbReference>
<dbReference type="PANTHER" id="PTHR30075:SF2">
    <property type="entry name" value="GLYCINE--TRNA LIGASE, CHLOROPLASTIC_MITOCHONDRIAL 2"/>
    <property type="match status" value="1"/>
</dbReference>
<dbReference type="InterPro" id="IPR006194">
    <property type="entry name" value="Gly-tRNA-synth_heterodimer"/>
</dbReference>
<dbReference type="PROSITE" id="PS50861">
    <property type="entry name" value="AA_TRNA_LIGASE_II_GLYAB"/>
    <property type="match status" value="1"/>
</dbReference>
<evidence type="ECO:0000256" key="2">
    <source>
        <dbReference type="ARBA" id="ARBA00008226"/>
    </source>
</evidence>
<keyword evidence="7 10" id="KW-0648">Protein biosynthesis</keyword>
<dbReference type="GO" id="GO:0004814">
    <property type="term" value="F:arginine-tRNA ligase activity"/>
    <property type="evidence" value="ECO:0007669"/>
    <property type="project" value="InterPro"/>
</dbReference>
<reference evidence="12 13" key="1">
    <citation type="submission" date="2017-06" db="EMBL/GenBank/DDBJ databases">
        <title>Novel microbial phyla capable of carbon fixation and sulfur reduction in deep-sea sediments.</title>
        <authorList>
            <person name="Huang J."/>
            <person name="Baker B."/>
            <person name="Wang Y."/>
        </authorList>
    </citation>
    <scope>NUCLEOTIDE SEQUENCE [LARGE SCALE GENOMIC DNA]</scope>
    <source>
        <strain evidence="12">B3_TA06</strain>
    </source>
</reference>
<evidence type="ECO:0000256" key="9">
    <source>
        <dbReference type="ARBA" id="ARBA00047937"/>
    </source>
</evidence>
<dbReference type="Gene3D" id="1.10.730.10">
    <property type="entry name" value="Isoleucyl-tRNA Synthetase, Domain 1"/>
    <property type="match status" value="1"/>
</dbReference>
<dbReference type="PRINTS" id="PR01045">
    <property type="entry name" value="TRNASYNTHGB"/>
</dbReference>
<evidence type="ECO:0000256" key="10">
    <source>
        <dbReference type="HAMAP-Rule" id="MF_00255"/>
    </source>
</evidence>
<evidence type="ECO:0000256" key="7">
    <source>
        <dbReference type="ARBA" id="ARBA00022917"/>
    </source>
</evidence>